<feature type="region of interest" description="Disordered" evidence="1">
    <location>
        <begin position="190"/>
        <end position="316"/>
    </location>
</feature>
<evidence type="ECO:0000256" key="1">
    <source>
        <dbReference type="SAM" id="MobiDB-lite"/>
    </source>
</evidence>
<comment type="caution">
    <text evidence="3">The sequence shown here is derived from an EMBL/GenBank/DDBJ whole genome shotgun (WGS) entry which is preliminary data.</text>
</comment>
<feature type="region of interest" description="Disordered" evidence="1">
    <location>
        <begin position="409"/>
        <end position="440"/>
    </location>
</feature>
<dbReference type="PANTHER" id="PTHR28232:SF1">
    <property type="entry name" value="TRANSCRIPTIONAL REGULATORY PROTEIN RXT2"/>
    <property type="match status" value="1"/>
</dbReference>
<name>A0A9P5C2K2_9PLEO</name>
<protein>
    <recommendedName>
        <fullName evidence="2">Transcriptional regulatory protein RXT2 N-terminal domain-containing protein</fullName>
    </recommendedName>
</protein>
<feature type="domain" description="Transcriptional regulatory protein RXT2 N-terminal" evidence="2">
    <location>
        <begin position="41"/>
        <end position="174"/>
    </location>
</feature>
<dbReference type="OrthoDB" id="441210at2759"/>
<evidence type="ECO:0000313" key="3">
    <source>
        <dbReference type="EMBL" id="KAF3043160.1"/>
    </source>
</evidence>
<feature type="region of interest" description="Disordered" evidence="1">
    <location>
        <begin position="77"/>
        <end position="102"/>
    </location>
</feature>
<dbReference type="AlphaFoldDB" id="A0A9P5C2K2"/>
<gene>
    <name evidence="3" type="ORF">E8E12_005997</name>
</gene>
<proteinExistence type="predicted"/>
<sequence length="440" mass="49013">MAGQQQQIIDTIFSMKRKLLRGNDSDLEEADSPFADYRQDLKRKSQYARASDPDFLSDPRPYKKRIEHAGYRRYILQRNPPRYDPDGDIVEPSDEYEDEDDLEAVEENPYADIRLERLLRPLTSAADLPNHRSLSVPYTSKHLTNLANEAGELWRREQITIARAKQLFVKLQGDSTFAPAALAAMADAPLSSSSSNDTLQRAVNGDSLPASRNDAHDALDGAQDLEMEDAGPTNGTSGNEISVAKSTDDVNGTKPTTNGTVHETDQTHENGGGPQSPAGDDASDDTSQAAHRMTTRARAHAASTPSPPHSPSSLAGQVHPLFLFSTDSLPDRDFGLPPNEAEETRMLLMAYVQKQEEVARATSDLYQGLMQADRMRQDVFKWCKAEAHIGEMSDGEDWYDNEEWNLDHDLAKGRDEEEDETANTGKKSTRQRRKPDKDDR</sequence>
<reference evidence="3" key="1">
    <citation type="submission" date="2019-04" db="EMBL/GenBank/DDBJ databases">
        <title>Sequencing of skin fungus with MAO and IRED activity.</title>
        <authorList>
            <person name="Marsaioli A.J."/>
            <person name="Bonatto J.M.C."/>
            <person name="Reis Junior O."/>
        </authorList>
    </citation>
    <scope>NUCLEOTIDE SEQUENCE</scope>
    <source>
        <strain evidence="3">28M1</strain>
    </source>
</reference>
<accession>A0A9P5C2K2</accession>
<dbReference type="InterPro" id="IPR013904">
    <property type="entry name" value="RXT2_N"/>
</dbReference>
<feature type="compositionally biased region" description="Polar residues" evidence="1">
    <location>
        <begin position="249"/>
        <end position="261"/>
    </location>
</feature>
<dbReference type="GO" id="GO:0005829">
    <property type="term" value="C:cytosol"/>
    <property type="evidence" value="ECO:0007669"/>
    <property type="project" value="TreeGrafter"/>
</dbReference>
<organism evidence="3 4">
    <name type="scientific">Didymella heteroderae</name>
    <dbReference type="NCBI Taxonomy" id="1769908"/>
    <lineage>
        <taxon>Eukaryota</taxon>
        <taxon>Fungi</taxon>
        <taxon>Dikarya</taxon>
        <taxon>Ascomycota</taxon>
        <taxon>Pezizomycotina</taxon>
        <taxon>Dothideomycetes</taxon>
        <taxon>Pleosporomycetidae</taxon>
        <taxon>Pleosporales</taxon>
        <taxon>Pleosporineae</taxon>
        <taxon>Didymellaceae</taxon>
        <taxon>Didymella</taxon>
    </lineage>
</organism>
<evidence type="ECO:0000259" key="2">
    <source>
        <dbReference type="Pfam" id="PF08595"/>
    </source>
</evidence>
<dbReference type="InterPro" id="IPR039602">
    <property type="entry name" value="Rxt2"/>
</dbReference>
<dbReference type="PANTHER" id="PTHR28232">
    <property type="entry name" value="TRANSCRIPTIONAL REGULATORY PROTEIN RXT2"/>
    <property type="match status" value="1"/>
</dbReference>
<keyword evidence="4" id="KW-1185">Reference proteome</keyword>
<dbReference type="GO" id="GO:0033698">
    <property type="term" value="C:Rpd3L complex"/>
    <property type="evidence" value="ECO:0007669"/>
    <property type="project" value="TreeGrafter"/>
</dbReference>
<evidence type="ECO:0000313" key="4">
    <source>
        <dbReference type="Proteomes" id="UP000758155"/>
    </source>
</evidence>
<dbReference type="Pfam" id="PF08595">
    <property type="entry name" value="RXT2_N"/>
    <property type="match status" value="1"/>
</dbReference>
<dbReference type="Proteomes" id="UP000758155">
    <property type="component" value="Unassembled WGS sequence"/>
</dbReference>
<feature type="compositionally biased region" description="Acidic residues" evidence="1">
    <location>
        <begin position="86"/>
        <end position="102"/>
    </location>
</feature>
<dbReference type="EMBL" id="SWKV01000013">
    <property type="protein sequence ID" value="KAF3043160.1"/>
    <property type="molecule type" value="Genomic_DNA"/>
</dbReference>
<feature type="region of interest" description="Disordered" evidence="1">
    <location>
        <begin position="22"/>
        <end position="63"/>
    </location>
</feature>